<sequence length="97" mass="11027">MKNRFASESLIIRGHIAELNTQPGGDSEHEHFSADLNRVRTAFWTLLTHRWTRPLLTDTIPEPLVSEDEARFLHAGSRVAQSESTRAEQRHRAPGTL</sequence>
<organism evidence="1 2">
    <name type="scientific">Pangasianodon gigas</name>
    <name type="common">Mekong giant catfish</name>
    <name type="synonym">Pangasius gigas</name>
    <dbReference type="NCBI Taxonomy" id="30993"/>
    <lineage>
        <taxon>Eukaryota</taxon>
        <taxon>Metazoa</taxon>
        <taxon>Chordata</taxon>
        <taxon>Craniata</taxon>
        <taxon>Vertebrata</taxon>
        <taxon>Euteleostomi</taxon>
        <taxon>Actinopterygii</taxon>
        <taxon>Neopterygii</taxon>
        <taxon>Teleostei</taxon>
        <taxon>Ostariophysi</taxon>
        <taxon>Siluriformes</taxon>
        <taxon>Pangasiidae</taxon>
        <taxon>Pangasianodon</taxon>
    </lineage>
</organism>
<dbReference type="EMBL" id="CM040470">
    <property type="protein sequence ID" value="MCI4388010.1"/>
    <property type="molecule type" value="Genomic_DNA"/>
</dbReference>
<keyword evidence="2" id="KW-1185">Reference proteome</keyword>
<gene>
    <name evidence="1" type="ORF">PGIGA_G00080600</name>
</gene>
<accession>A0ACC5XA49</accession>
<protein>
    <submittedName>
        <fullName evidence="1">Uncharacterized protein</fullName>
    </submittedName>
</protein>
<proteinExistence type="predicted"/>
<comment type="caution">
    <text evidence="1">The sequence shown here is derived from an EMBL/GenBank/DDBJ whole genome shotgun (WGS) entry which is preliminary data.</text>
</comment>
<evidence type="ECO:0000313" key="1">
    <source>
        <dbReference type="EMBL" id="MCI4388010.1"/>
    </source>
</evidence>
<reference evidence="1 2" key="1">
    <citation type="journal article" date="2022" name="bioRxiv">
        <title>An ancient truncated duplication of the anti-Mullerian hormone receptor type 2 gene is a potential conserved master sex determinant in the Pangasiidae catfish family.</title>
        <authorList>
            <person name="Wen M."/>
            <person name="Pan Q."/>
            <person name="Jouanno E."/>
            <person name="Montfort J."/>
            <person name="Zahm M."/>
            <person name="Cabau C."/>
            <person name="Klopp C."/>
            <person name="Iampietro C."/>
            <person name="Roques C."/>
            <person name="Bouchez O."/>
            <person name="Castinel A."/>
            <person name="Donnadieu C."/>
            <person name="Parrinello H."/>
            <person name="Poncet C."/>
            <person name="Belmonte E."/>
            <person name="Gautier V."/>
            <person name="Avarre J.-C."/>
            <person name="Dugue R."/>
            <person name="Gustiano R."/>
            <person name="Ha T.T.T."/>
            <person name="Campet M."/>
            <person name="Sriphairoj K."/>
            <person name="Ribolli J."/>
            <person name="de Almeida F.L."/>
            <person name="Desvignes T."/>
            <person name="Postlethwait J.H."/>
            <person name="Bucao C.F."/>
            <person name="Robinson-Rechavi M."/>
            <person name="Bobe J."/>
            <person name="Herpin A."/>
            <person name="Guiguen Y."/>
        </authorList>
    </citation>
    <scope>NUCLEOTIDE SEQUENCE [LARGE SCALE GENOMIC DNA]</scope>
    <source>
        <strain evidence="1">YG-Dec2019</strain>
    </source>
</reference>
<dbReference type="Proteomes" id="UP000829447">
    <property type="component" value="Linkage Group LG17"/>
</dbReference>
<name>A0ACC5XA49_PANGG</name>
<evidence type="ECO:0000313" key="2">
    <source>
        <dbReference type="Proteomes" id="UP000829447"/>
    </source>
</evidence>